<protein>
    <recommendedName>
        <fullName evidence="8">Flavin-containing monooxygenase</fullName>
        <ecNumber evidence="8">1.-.-.-</ecNumber>
    </recommendedName>
</protein>
<dbReference type="SUPFAM" id="SSF51905">
    <property type="entry name" value="FAD/NAD(P)-binding domain"/>
    <property type="match status" value="2"/>
</dbReference>
<comment type="caution">
    <text evidence="9">The sequence shown here is derived from an EMBL/GenBank/DDBJ whole genome shotgun (WGS) entry which is preliminary data.</text>
</comment>
<evidence type="ECO:0000256" key="1">
    <source>
        <dbReference type="ARBA" id="ARBA00001974"/>
    </source>
</evidence>
<comment type="similarity">
    <text evidence="2 8">Belongs to the FMO family.</text>
</comment>
<organism evidence="9 10">
    <name type="scientific">Plakobranchus ocellatus</name>
    <dbReference type="NCBI Taxonomy" id="259542"/>
    <lineage>
        <taxon>Eukaryota</taxon>
        <taxon>Metazoa</taxon>
        <taxon>Spiralia</taxon>
        <taxon>Lophotrochozoa</taxon>
        <taxon>Mollusca</taxon>
        <taxon>Gastropoda</taxon>
        <taxon>Heterobranchia</taxon>
        <taxon>Euthyneura</taxon>
        <taxon>Panpulmonata</taxon>
        <taxon>Sacoglossa</taxon>
        <taxon>Placobranchoidea</taxon>
        <taxon>Plakobranchidae</taxon>
        <taxon>Plakobranchus</taxon>
    </lineage>
</organism>
<dbReference type="FunFam" id="3.50.50.60:FF:000138">
    <property type="entry name" value="Flavin-containing monooxygenase"/>
    <property type="match status" value="1"/>
</dbReference>
<evidence type="ECO:0000313" key="10">
    <source>
        <dbReference type="Proteomes" id="UP000735302"/>
    </source>
</evidence>
<dbReference type="EC" id="1.-.-.-" evidence="8"/>
<keyword evidence="7 8" id="KW-0503">Monooxygenase</keyword>
<sequence>MRVIKVAIIGAGGGGLCALRHLTKPRTIKGSAAEERPVQFEAVCFEQAAKVGGTWAYTDQIGTDKHGNLIHSSMYKNLKTNLPKECMAFPDFPFSDDLPSFIKHEDVQNYLEDYADNFDILQYIQFQRRVCQVRPVAEEGGLFGVRWEVATQSALDPHDCGSSDLYDAVIVCNGNYSIPSVPPLPGQESFQGRVMHSHDYRYPETFKDQVVVLLGANSSGQDIAVELSSMASKVYLSHNKAPLVSQLPDNMEEKPGIESLDAPNQVTFIDGTSVRADTLMLCTGYHYDYSFLAPECGIQVDDYRVTPMYKHLINTKHPSMAILGICKRIVPFPFFDVQVKFFRAVLEGSLILPSEADMDKDTDLDYKTRLAQGKPHRYSHEMSGRLFEYMNEVADLAGTERIPKTFEDVYNWAAKVRRTQLMTYKRMNLIPNEKGDGFVPV</sequence>
<evidence type="ECO:0000313" key="9">
    <source>
        <dbReference type="EMBL" id="GFO34733.1"/>
    </source>
</evidence>
<evidence type="ECO:0000256" key="3">
    <source>
        <dbReference type="ARBA" id="ARBA00022630"/>
    </source>
</evidence>
<dbReference type="Proteomes" id="UP000735302">
    <property type="component" value="Unassembled WGS sequence"/>
</dbReference>
<dbReference type="GO" id="GO:0050661">
    <property type="term" value="F:NADP binding"/>
    <property type="evidence" value="ECO:0007669"/>
    <property type="project" value="InterPro"/>
</dbReference>
<dbReference type="InterPro" id="IPR036188">
    <property type="entry name" value="FAD/NAD-bd_sf"/>
</dbReference>
<dbReference type="AlphaFoldDB" id="A0AAV4CS60"/>
<keyword evidence="6 8" id="KW-0560">Oxidoreductase</keyword>
<dbReference type="Gene3D" id="3.50.50.60">
    <property type="entry name" value="FAD/NAD(P)-binding domain"/>
    <property type="match status" value="2"/>
</dbReference>
<evidence type="ECO:0000256" key="2">
    <source>
        <dbReference type="ARBA" id="ARBA00009183"/>
    </source>
</evidence>
<dbReference type="InterPro" id="IPR050346">
    <property type="entry name" value="FMO-like"/>
</dbReference>
<evidence type="ECO:0000256" key="5">
    <source>
        <dbReference type="ARBA" id="ARBA00022857"/>
    </source>
</evidence>
<evidence type="ECO:0000256" key="7">
    <source>
        <dbReference type="ARBA" id="ARBA00023033"/>
    </source>
</evidence>
<name>A0AAV4CS60_9GAST</name>
<keyword evidence="4 8" id="KW-0274">FAD</keyword>
<dbReference type="PANTHER" id="PTHR23023">
    <property type="entry name" value="DIMETHYLANILINE MONOOXYGENASE"/>
    <property type="match status" value="1"/>
</dbReference>
<dbReference type="PIRSF" id="PIRSF000332">
    <property type="entry name" value="FMO"/>
    <property type="match status" value="1"/>
</dbReference>
<accession>A0AAV4CS60</accession>
<evidence type="ECO:0000256" key="4">
    <source>
        <dbReference type="ARBA" id="ARBA00022827"/>
    </source>
</evidence>
<dbReference type="InterPro" id="IPR000960">
    <property type="entry name" value="Flavin_mOase"/>
</dbReference>
<evidence type="ECO:0000256" key="8">
    <source>
        <dbReference type="RuleBase" id="RU361177"/>
    </source>
</evidence>
<keyword evidence="5" id="KW-0521">NADP</keyword>
<dbReference type="GO" id="GO:0004499">
    <property type="term" value="F:N,N-dimethylaniline monooxygenase activity"/>
    <property type="evidence" value="ECO:0007669"/>
    <property type="project" value="InterPro"/>
</dbReference>
<evidence type="ECO:0000256" key="6">
    <source>
        <dbReference type="ARBA" id="ARBA00023002"/>
    </source>
</evidence>
<dbReference type="Pfam" id="PF00743">
    <property type="entry name" value="FMO-like"/>
    <property type="match status" value="2"/>
</dbReference>
<reference evidence="9 10" key="1">
    <citation type="journal article" date="2021" name="Elife">
        <title>Chloroplast acquisition without the gene transfer in kleptoplastic sea slugs, Plakobranchus ocellatus.</title>
        <authorList>
            <person name="Maeda T."/>
            <person name="Takahashi S."/>
            <person name="Yoshida T."/>
            <person name="Shimamura S."/>
            <person name="Takaki Y."/>
            <person name="Nagai Y."/>
            <person name="Toyoda A."/>
            <person name="Suzuki Y."/>
            <person name="Arimoto A."/>
            <person name="Ishii H."/>
            <person name="Satoh N."/>
            <person name="Nishiyama T."/>
            <person name="Hasebe M."/>
            <person name="Maruyama T."/>
            <person name="Minagawa J."/>
            <person name="Obokata J."/>
            <person name="Shigenobu S."/>
        </authorList>
    </citation>
    <scope>NUCLEOTIDE SEQUENCE [LARGE SCALE GENOMIC DNA]</scope>
</reference>
<keyword evidence="10" id="KW-1185">Reference proteome</keyword>
<comment type="cofactor">
    <cofactor evidence="1 8">
        <name>FAD</name>
        <dbReference type="ChEBI" id="CHEBI:57692"/>
    </cofactor>
</comment>
<dbReference type="EMBL" id="BLXT01006930">
    <property type="protein sequence ID" value="GFO34733.1"/>
    <property type="molecule type" value="Genomic_DNA"/>
</dbReference>
<dbReference type="InterPro" id="IPR020946">
    <property type="entry name" value="Flavin_mOase-like"/>
</dbReference>
<dbReference type="GO" id="GO:0050660">
    <property type="term" value="F:flavin adenine dinucleotide binding"/>
    <property type="evidence" value="ECO:0007669"/>
    <property type="project" value="InterPro"/>
</dbReference>
<gene>
    <name evidence="9" type="ORF">PoB_006123800</name>
</gene>
<keyword evidence="3 8" id="KW-0285">Flavoprotein</keyword>
<proteinExistence type="inferred from homology"/>